<evidence type="ECO:0000256" key="7">
    <source>
        <dbReference type="PIRSR" id="PIRSR001217-1"/>
    </source>
</evidence>
<dbReference type="PANTHER" id="PTHR33209">
    <property type="entry name" value="PROTEASE 4"/>
    <property type="match status" value="1"/>
</dbReference>
<keyword evidence="6" id="KW-0472">Membrane</keyword>
<comment type="subcellular location">
    <subcellularLocation>
        <location evidence="1">Membrane</location>
    </subcellularLocation>
</comment>
<evidence type="ECO:0000256" key="3">
    <source>
        <dbReference type="ARBA" id="ARBA00022670"/>
    </source>
</evidence>
<evidence type="ECO:0000256" key="5">
    <source>
        <dbReference type="ARBA" id="ARBA00022825"/>
    </source>
</evidence>
<dbReference type="RefSeq" id="WP_115936024.1">
    <property type="nucleotide sequence ID" value="NZ_QRDW01000002.1"/>
</dbReference>
<sequence length="598" mass="65180">MAKFGRFFLWLFASIGALVALGLAGIIVAATRFQPAAPEVPDKTVLMLDLSTPLSEKRDSGGFLPSSVQEPVLLDVIEALEHARNDDRIEAVVAELGQTGLGVGRTQELREAISRFRESGKPALIYSEDLGSFGGGMLDYYLASAFSEIWVQPSGGVGLTGLALESPYFAGALEKLDITPRFEQRHEYKGGAESLTRTGMSLPVRQSMERMVDGWMAQIVRDLETDRPKLTGQVTSLIDNGPYLAHDAWTTGLVDKLAYPDEWETEIRNRFNMDLLDAMTVGEYLAANGFQPKDENGNFRPATHIALIYGVGTIMPDEGGDGAWNDSTFGPYEVAQALREAREDATIEGVLMRIDSPGGAYPQADMVWREIKQLRDAGKPVVAVMGDVAASGGYFAAMAADYVVARPGTVTGSIGVYSGKFVTEGLWNSLGIQWDRVQSGRNAGMWSMVSDFTPTELAKFREFLDFVYQDFTSKAAKDRELSMPQIDKAARGRIWTGEDAIQIGLVDELGGMAEAERALTRLMNLKEDSPLSRTVLPAQPSALERLEMLLGSDDPLQWIATKAIHQTVKSQAESVLGDLSAFTPQAGLVQMPPMRVAD</sequence>
<dbReference type="OrthoDB" id="9764363at2"/>
<dbReference type="GO" id="GO:0006465">
    <property type="term" value="P:signal peptide processing"/>
    <property type="evidence" value="ECO:0007669"/>
    <property type="project" value="InterPro"/>
</dbReference>
<evidence type="ECO:0000259" key="8">
    <source>
        <dbReference type="Pfam" id="PF01343"/>
    </source>
</evidence>
<dbReference type="PIRSF" id="PIRSF001217">
    <property type="entry name" value="Protease_4_SppA"/>
    <property type="match status" value="1"/>
</dbReference>
<dbReference type="CDD" id="cd07023">
    <property type="entry name" value="S49_Sppa_N_C"/>
    <property type="match status" value="1"/>
</dbReference>
<dbReference type="InterPro" id="IPR047217">
    <property type="entry name" value="S49_SppA_67K_type_N"/>
</dbReference>
<feature type="active site" description="Proton donor/acceptor" evidence="7">
    <location>
        <position position="189"/>
    </location>
</feature>
<dbReference type="EMBL" id="QRDW01000002">
    <property type="protein sequence ID" value="RED52494.1"/>
    <property type="molecule type" value="Genomic_DNA"/>
</dbReference>
<dbReference type="AlphaFoldDB" id="A0A3D9HSM5"/>
<comment type="similarity">
    <text evidence="2">Belongs to the peptidase S49 family.</text>
</comment>
<dbReference type="InterPro" id="IPR004635">
    <property type="entry name" value="Pept_S49_SppA"/>
</dbReference>
<reference evidence="9 10" key="1">
    <citation type="submission" date="2018-07" db="EMBL/GenBank/DDBJ databases">
        <title>Genomic Encyclopedia of Type Strains, Phase III (KMG-III): the genomes of soil and plant-associated and newly described type strains.</title>
        <authorList>
            <person name="Whitman W."/>
        </authorList>
    </citation>
    <scope>NUCLEOTIDE SEQUENCE [LARGE SCALE GENOMIC DNA]</scope>
    <source>
        <strain evidence="9 10">CECT 8488</strain>
    </source>
</reference>
<comment type="caution">
    <text evidence="9">The sequence shown here is derived from an EMBL/GenBank/DDBJ whole genome shotgun (WGS) entry which is preliminary data.</text>
</comment>
<keyword evidence="4" id="KW-0378">Hydrolase</keyword>
<dbReference type="InterPro" id="IPR002142">
    <property type="entry name" value="Peptidase_S49"/>
</dbReference>
<dbReference type="CDD" id="cd07018">
    <property type="entry name" value="S49_SppA_67K_type"/>
    <property type="match status" value="1"/>
</dbReference>
<evidence type="ECO:0000313" key="10">
    <source>
        <dbReference type="Proteomes" id="UP000256845"/>
    </source>
</evidence>
<keyword evidence="5" id="KW-0720">Serine protease</keyword>
<proteinExistence type="inferred from homology"/>
<feature type="domain" description="Peptidase S49" evidence="8">
    <location>
        <begin position="116"/>
        <end position="267"/>
    </location>
</feature>
<dbReference type="NCBIfam" id="TIGR00706">
    <property type="entry name" value="SppA_dom"/>
    <property type="match status" value="1"/>
</dbReference>
<keyword evidence="10" id="KW-1185">Reference proteome</keyword>
<evidence type="ECO:0000256" key="2">
    <source>
        <dbReference type="ARBA" id="ARBA00008683"/>
    </source>
</evidence>
<dbReference type="Gene3D" id="3.90.226.10">
    <property type="entry name" value="2-enoyl-CoA Hydratase, Chain A, domain 1"/>
    <property type="match status" value="2"/>
</dbReference>
<dbReference type="SUPFAM" id="SSF52096">
    <property type="entry name" value="ClpP/crotonase"/>
    <property type="match status" value="2"/>
</dbReference>
<keyword evidence="3" id="KW-0645">Protease</keyword>
<dbReference type="PANTHER" id="PTHR33209:SF1">
    <property type="entry name" value="PEPTIDASE S49 DOMAIN-CONTAINING PROTEIN"/>
    <property type="match status" value="1"/>
</dbReference>
<dbReference type="GO" id="GO:0016020">
    <property type="term" value="C:membrane"/>
    <property type="evidence" value="ECO:0007669"/>
    <property type="project" value="UniProtKB-SubCell"/>
</dbReference>
<feature type="domain" description="Peptidase S49" evidence="8">
    <location>
        <begin position="374"/>
        <end position="525"/>
    </location>
</feature>
<evidence type="ECO:0000256" key="6">
    <source>
        <dbReference type="ARBA" id="ARBA00023136"/>
    </source>
</evidence>
<dbReference type="InterPro" id="IPR047272">
    <property type="entry name" value="S49_SppA_C"/>
</dbReference>
<evidence type="ECO:0000256" key="4">
    <source>
        <dbReference type="ARBA" id="ARBA00022801"/>
    </source>
</evidence>
<accession>A0A3D9HSM5</accession>
<name>A0A3D9HSM5_9PROT</name>
<feature type="active site" description="Nucleophile" evidence="7">
    <location>
        <position position="391"/>
    </location>
</feature>
<organism evidence="9 10">
    <name type="scientific">Aestuariispira insulae</name>
    <dbReference type="NCBI Taxonomy" id="1461337"/>
    <lineage>
        <taxon>Bacteria</taxon>
        <taxon>Pseudomonadati</taxon>
        <taxon>Pseudomonadota</taxon>
        <taxon>Alphaproteobacteria</taxon>
        <taxon>Rhodospirillales</taxon>
        <taxon>Kiloniellaceae</taxon>
        <taxon>Aestuariispira</taxon>
    </lineage>
</organism>
<dbReference type="GO" id="GO:0008236">
    <property type="term" value="F:serine-type peptidase activity"/>
    <property type="evidence" value="ECO:0007669"/>
    <property type="project" value="UniProtKB-KW"/>
</dbReference>
<protein>
    <submittedName>
        <fullName evidence="9">Signal peptide peptidase A</fullName>
    </submittedName>
</protein>
<dbReference type="InterPro" id="IPR004634">
    <property type="entry name" value="Pept_S49_pIV"/>
</dbReference>
<evidence type="ECO:0000313" key="9">
    <source>
        <dbReference type="EMBL" id="RED52494.1"/>
    </source>
</evidence>
<dbReference type="Pfam" id="PF01343">
    <property type="entry name" value="Peptidase_S49"/>
    <property type="match status" value="2"/>
</dbReference>
<gene>
    <name evidence="9" type="ORF">DFP90_102515</name>
</gene>
<evidence type="ECO:0000256" key="1">
    <source>
        <dbReference type="ARBA" id="ARBA00004370"/>
    </source>
</evidence>
<dbReference type="Proteomes" id="UP000256845">
    <property type="component" value="Unassembled WGS sequence"/>
</dbReference>
<dbReference type="InterPro" id="IPR029045">
    <property type="entry name" value="ClpP/crotonase-like_dom_sf"/>
</dbReference>